<dbReference type="PROSITE" id="PS00893">
    <property type="entry name" value="NUDIX_BOX"/>
    <property type="match status" value="1"/>
</dbReference>
<dbReference type="InterPro" id="IPR000086">
    <property type="entry name" value="NUDIX_hydrolase_dom"/>
</dbReference>
<dbReference type="EMBL" id="VXMH01000015">
    <property type="protein sequence ID" value="MYC93906.1"/>
    <property type="molecule type" value="Genomic_DNA"/>
</dbReference>
<dbReference type="PRINTS" id="PR00502">
    <property type="entry name" value="NUDIXFAMILY"/>
</dbReference>
<comment type="cofactor">
    <cofactor evidence="1">
        <name>Mg(2+)</name>
        <dbReference type="ChEBI" id="CHEBI:18420"/>
    </cofactor>
</comment>
<gene>
    <name evidence="5" type="ORF">F4X14_02960</name>
</gene>
<dbReference type="GO" id="GO:0016787">
    <property type="term" value="F:hydrolase activity"/>
    <property type="evidence" value="ECO:0007669"/>
    <property type="project" value="UniProtKB-KW"/>
</dbReference>
<evidence type="ECO:0000259" key="4">
    <source>
        <dbReference type="PROSITE" id="PS51462"/>
    </source>
</evidence>
<dbReference type="AlphaFoldDB" id="A0A6B1D2T9"/>
<protein>
    <submittedName>
        <fullName evidence="5">NUDIX domain-containing protein</fullName>
    </submittedName>
</protein>
<evidence type="ECO:0000256" key="2">
    <source>
        <dbReference type="ARBA" id="ARBA00022801"/>
    </source>
</evidence>
<dbReference type="PANTHER" id="PTHR43046">
    <property type="entry name" value="GDP-MANNOSE MANNOSYL HYDROLASE"/>
    <property type="match status" value="1"/>
</dbReference>
<name>A0A6B1D2T9_9CHLR</name>
<accession>A0A6B1D2T9</accession>
<dbReference type="Gene3D" id="3.90.79.10">
    <property type="entry name" value="Nucleoside Triphosphate Pyrophosphohydrolase"/>
    <property type="match status" value="1"/>
</dbReference>
<evidence type="ECO:0000256" key="1">
    <source>
        <dbReference type="ARBA" id="ARBA00001946"/>
    </source>
</evidence>
<reference evidence="5" key="1">
    <citation type="submission" date="2019-09" db="EMBL/GenBank/DDBJ databases">
        <title>Characterisation of the sponge microbiome using genome-centric metagenomics.</title>
        <authorList>
            <person name="Engelberts J.P."/>
            <person name="Robbins S.J."/>
            <person name="De Goeij J.M."/>
            <person name="Aranda M."/>
            <person name="Bell S.C."/>
            <person name="Webster N.S."/>
        </authorList>
    </citation>
    <scope>NUCLEOTIDE SEQUENCE</scope>
    <source>
        <strain evidence="5">SB0661_bin_32</strain>
    </source>
</reference>
<feature type="domain" description="Nudix hydrolase" evidence="4">
    <location>
        <begin position="25"/>
        <end position="152"/>
    </location>
</feature>
<dbReference type="InterPro" id="IPR015797">
    <property type="entry name" value="NUDIX_hydrolase-like_dom_sf"/>
</dbReference>
<comment type="caution">
    <text evidence="5">The sequence shown here is derived from an EMBL/GenBank/DDBJ whole genome shotgun (WGS) entry which is preliminary data.</text>
</comment>
<dbReference type="Pfam" id="PF00293">
    <property type="entry name" value="NUDIX"/>
    <property type="match status" value="1"/>
</dbReference>
<dbReference type="SUPFAM" id="SSF55811">
    <property type="entry name" value="Nudix"/>
    <property type="match status" value="1"/>
</dbReference>
<dbReference type="PANTHER" id="PTHR43046:SF16">
    <property type="entry name" value="ADP-RIBOSE PYROPHOSPHATASE YJHB-RELATED"/>
    <property type="match status" value="1"/>
</dbReference>
<comment type="similarity">
    <text evidence="3">Belongs to the Nudix hydrolase family.</text>
</comment>
<proteinExistence type="inferred from homology"/>
<dbReference type="PROSITE" id="PS51462">
    <property type="entry name" value="NUDIX"/>
    <property type="match status" value="1"/>
</dbReference>
<dbReference type="InterPro" id="IPR020476">
    <property type="entry name" value="Nudix_hydrolase"/>
</dbReference>
<evidence type="ECO:0000313" key="5">
    <source>
        <dbReference type="EMBL" id="MYC93906.1"/>
    </source>
</evidence>
<organism evidence="5">
    <name type="scientific">Caldilineaceae bacterium SB0661_bin_32</name>
    <dbReference type="NCBI Taxonomy" id="2605255"/>
    <lineage>
        <taxon>Bacteria</taxon>
        <taxon>Bacillati</taxon>
        <taxon>Chloroflexota</taxon>
        <taxon>Caldilineae</taxon>
        <taxon>Caldilineales</taxon>
        <taxon>Caldilineaceae</taxon>
    </lineage>
</organism>
<keyword evidence="2 3" id="KW-0378">Hydrolase</keyword>
<sequence length="157" mass="17546">MLLPIQVPKLARFLHSVQRLHWRFARPTTVGVRLLAVKEGAVLLVKHTYLDGWYLPGGGVQAGETLRDAVKREAAEEAGAGLQDLRLFGVYSSFFEGKSDHIVVFLSEEFSWRRVGSQEIESVQCFAFNELPEGTSLGTHRRIAEYTAGERAVATSW</sequence>
<dbReference type="InterPro" id="IPR020084">
    <property type="entry name" value="NUDIX_hydrolase_CS"/>
</dbReference>
<evidence type="ECO:0000256" key="3">
    <source>
        <dbReference type="RuleBase" id="RU003476"/>
    </source>
</evidence>